<name>A0A8H6CNM3_9LECA</name>
<evidence type="ECO:0000313" key="2">
    <source>
        <dbReference type="Proteomes" id="UP000578531"/>
    </source>
</evidence>
<evidence type="ECO:0000313" key="1">
    <source>
        <dbReference type="EMBL" id="KAF6226783.1"/>
    </source>
</evidence>
<dbReference type="AlphaFoldDB" id="A0A8H6CNM3"/>
<accession>A0A8H6CNM3</accession>
<protein>
    <submittedName>
        <fullName evidence="1">Uncharacterized protein</fullName>
    </submittedName>
</protein>
<keyword evidence="2" id="KW-1185">Reference proteome</keyword>
<reference evidence="1 2" key="1">
    <citation type="journal article" date="2020" name="Genomics">
        <title>Complete, high-quality genomes from long-read metagenomic sequencing of two wolf lichen thalli reveals enigmatic genome architecture.</title>
        <authorList>
            <person name="McKenzie S.K."/>
            <person name="Walston R.F."/>
            <person name="Allen J.L."/>
        </authorList>
    </citation>
    <scope>NUCLEOTIDE SEQUENCE [LARGE SCALE GENOMIC DNA]</scope>
    <source>
        <strain evidence="1">WasteWater2</strain>
    </source>
</reference>
<comment type="caution">
    <text evidence="1">The sequence shown here is derived from an EMBL/GenBank/DDBJ whole genome shotgun (WGS) entry which is preliminary data.</text>
</comment>
<dbReference type="Proteomes" id="UP000578531">
    <property type="component" value="Unassembled WGS sequence"/>
</dbReference>
<sequence>MAALVFQSRGQTPTPIFSSRLGFDQSWLQREARLTAAALGEIRFDFGGDDIAASIRGSLERS</sequence>
<proteinExistence type="predicted"/>
<dbReference type="RefSeq" id="XP_037158934.1">
    <property type="nucleotide sequence ID" value="XM_037314159.1"/>
</dbReference>
<gene>
    <name evidence="1" type="ORF">HO173_012287</name>
</gene>
<dbReference type="GeneID" id="59293923"/>
<dbReference type="EMBL" id="JACCJC010000087">
    <property type="protein sequence ID" value="KAF6226783.1"/>
    <property type="molecule type" value="Genomic_DNA"/>
</dbReference>
<organism evidence="1 2">
    <name type="scientific">Letharia columbiana</name>
    <dbReference type="NCBI Taxonomy" id="112416"/>
    <lineage>
        <taxon>Eukaryota</taxon>
        <taxon>Fungi</taxon>
        <taxon>Dikarya</taxon>
        <taxon>Ascomycota</taxon>
        <taxon>Pezizomycotina</taxon>
        <taxon>Lecanoromycetes</taxon>
        <taxon>OSLEUM clade</taxon>
        <taxon>Lecanoromycetidae</taxon>
        <taxon>Lecanorales</taxon>
        <taxon>Lecanorineae</taxon>
        <taxon>Parmeliaceae</taxon>
        <taxon>Letharia</taxon>
    </lineage>
</organism>